<feature type="domain" description="TonB C-terminal" evidence="6">
    <location>
        <begin position="244"/>
        <end position="336"/>
    </location>
</feature>
<evidence type="ECO:0000256" key="1">
    <source>
        <dbReference type="ARBA" id="ARBA00004167"/>
    </source>
</evidence>
<proteinExistence type="predicted"/>
<dbReference type="Gene3D" id="3.30.1150.10">
    <property type="match status" value="1"/>
</dbReference>
<evidence type="ECO:0000256" key="3">
    <source>
        <dbReference type="ARBA" id="ARBA00022989"/>
    </source>
</evidence>
<name>A0ABS3KUL5_9PROT</name>
<reference evidence="7 8" key="1">
    <citation type="submission" date="2020-09" db="EMBL/GenBank/DDBJ databases">
        <title>Roseomonas.</title>
        <authorList>
            <person name="Zhu W."/>
        </authorList>
    </citation>
    <scope>NUCLEOTIDE SEQUENCE [LARGE SCALE GENOMIC DNA]</scope>
    <source>
        <strain evidence="7 8">573</strain>
    </source>
</reference>
<dbReference type="EMBL" id="JACTNG010000013">
    <property type="protein sequence ID" value="MBO1081180.1"/>
    <property type="molecule type" value="Genomic_DNA"/>
</dbReference>
<keyword evidence="8" id="KW-1185">Reference proteome</keyword>
<dbReference type="PROSITE" id="PS52015">
    <property type="entry name" value="TONB_CTD"/>
    <property type="match status" value="1"/>
</dbReference>
<evidence type="ECO:0000313" key="7">
    <source>
        <dbReference type="EMBL" id="MBO1081180.1"/>
    </source>
</evidence>
<evidence type="ECO:0000256" key="5">
    <source>
        <dbReference type="SAM" id="MobiDB-lite"/>
    </source>
</evidence>
<evidence type="ECO:0000256" key="4">
    <source>
        <dbReference type="ARBA" id="ARBA00023136"/>
    </source>
</evidence>
<gene>
    <name evidence="7" type="ORF">IAI61_19295</name>
</gene>
<dbReference type="SUPFAM" id="SSF74653">
    <property type="entry name" value="TolA/TonB C-terminal domain"/>
    <property type="match status" value="1"/>
</dbReference>
<sequence>MWAWIAGSALLHLMAGLLFLLAPPQRELGSPGAAEGVPVVFETAGSDAPPLPDAPDTAPAPPPGDPDPAPPLPVPPDAPPLPGPPSPTPGPLAAAPPLPVSPPVSPPVPPPPLPPPVAEAPPPLPEPAPPEPAQAEPPPLEPLPGLPPADRTELALPLRPRPPPQPPAEAPRAAPRPPFPGTLDLSRQPSIAFAPPGGGTPRQRMPPGSIDLSMGRVPESRARPAAPGISSSVEHVAGTAPTGGWLGAFHEWGQNHIYYPPEAGRNGESGMAVLEIVVARSGEVRSAVLRTTSGSRLLDIGALSVFRGQMVPRFTPEMQGDTMTLRIRMRYILIAG</sequence>
<dbReference type="RefSeq" id="WP_207419357.1">
    <property type="nucleotide sequence ID" value="NZ_CP061177.1"/>
</dbReference>
<protein>
    <submittedName>
        <fullName evidence="7">TonB family protein</fullName>
    </submittedName>
</protein>
<feature type="region of interest" description="Disordered" evidence="5">
    <location>
        <begin position="39"/>
        <end position="211"/>
    </location>
</feature>
<keyword evidence="3" id="KW-1133">Transmembrane helix</keyword>
<dbReference type="Proteomes" id="UP001518989">
    <property type="component" value="Unassembled WGS sequence"/>
</dbReference>
<keyword evidence="2" id="KW-0812">Transmembrane</keyword>
<dbReference type="InterPro" id="IPR037682">
    <property type="entry name" value="TonB_C"/>
</dbReference>
<organism evidence="7 8">
    <name type="scientific">Roseomonas haemaphysalidis</name>
    <dbReference type="NCBI Taxonomy" id="2768162"/>
    <lineage>
        <taxon>Bacteria</taxon>
        <taxon>Pseudomonadati</taxon>
        <taxon>Pseudomonadota</taxon>
        <taxon>Alphaproteobacteria</taxon>
        <taxon>Acetobacterales</taxon>
        <taxon>Roseomonadaceae</taxon>
        <taxon>Roseomonas</taxon>
    </lineage>
</organism>
<evidence type="ECO:0000256" key="2">
    <source>
        <dbReference type="ARBA" id="ARBA00022692"/>
    </source>
</evidence>
<evidence type="ECO:0000259" key="6">
    <source>
        <dbReference type="PROSITE" id="PS52015"/>
    </source>
</evidence>
<dbReference type="NCBIfam" id="TIGR01352">
    <property type="entry name" value="tonB_Cterm"/>
    <property type="match status" value="1"/>
</dbReference>
<accession>A0ABS3KUL5</accession>
<keyword evidence="4" id="KW-0472">Membrane</keyword>
<dbReference type="Pfam" id="PF03544">
    <property type="entry name" value="TonB_C"/>
    <property type="match status" value="1"/>
</dbReference>
<feature type="compositionally biased region" description="Pro residues" evidence="5">
    <location>
        <begin position="49"/>
        <end position="147"/>
    </location>
</feature>
<dbReference type="InterPro" id="IPR006260">
    <property type="entry name" value="TonB/TolA_C"/>
</dbReference>
<feature type="compositionally biased region" description="Pro residues" evidence="5">
    <location>
        <begin position="159"/>
        <end position="180"/>
    </location>
</feature>
<evidence type="ECO:0000313" key="8">
    <source>
        <dbReference type="Proteomes" id="UP001518989"/>
    </source>
</evidence>
<comment type="caution">
    <text evidence="7">The sequence shown here is derived from an EMBL/GenBank/DDBJ whole genome shotgun (WGS) entry which is preliminary data.</text>
</comment>
<comment type="subcellular location">
    <subcellularLocation>
        <location evidence="1">Membrane</location>
        <topology evidence="1">Single-pass membrane protein</topology>
    </subcellularLocation>
</comment>
<dbReference type="PRINTS" id="PR01217">
    <property type="entry name" value="PRICHEXTENSN"/>
</dbReference>